<reference evidence="3" key="1">
    <citation type="submission" date="2016-11" db="EMBL/GenBank/DDBJ databases">
        <authorList>
            <person name="Varghese N."/>
            <person name="Submissions S."/>
        </authorList>
    </citation>
    <scope>NUCLEOTIDE SEQUENCE [LARGE SCALE GENOMIC DNA]</scope>
    <source>
        <strain evidence="3">DSM 27370</strain>
    </source>
</reference>
<dbReference type="STRING" id="1346286.SAMN05444362_1302"/>
<evidence type="ECO:0000313" key="2">
    <source>
        <dbReference type="EMBL" id="SHG44826.1"/>
    </source>
</evidence>
<dbReference type="SUPFAM" id="SSF47413">
    <property type="entry name" value="lambda repressor-like DNA-binding domains"/>
    <property type="match status" value="1"/>
</dbReference>
<dbReference type="Gene3D" id="1.10.260.40">
    <property type="entry name" value="lambda repressor-like DNA-binding domains"/>
    <property type="match status" value="1"/>
</dbReference>
<dbReference type="InterPro" id="IPR010982">
    <property type="entry name" value="Lambda_DNA-bd_dom_sf"/>
</dbReference>
<dbReference type="InterPro" id="IPR001387">
    <property type="entry name" value="Cro/C1-type_HTH"/>
</dbReference>
<organism evidence="2 3">
    <name type="scientific">Dysgonomonas macrotermitis</name>
    <dbReference type="NCBI Taxonomy" id="1346286"/>
    <lineage>
        <taxon>Bacteria</taxon>
        <taxon>Pseudomonadati</taxon>
        <taxon>Bacteroidota</taxon>
        <taxon>Bacteroidia</taxon>
        <taxon>Bacteroidales</taxon>
        <taxon>Dysgonomonadaceae</taxon>
        <taxon>Dysgonomonas</taxon>
    </lineage>
</organism>
<dbReference type="OrthoDB" id="1120945at2"/>
<dbReference type="CDD" id="cd00093">
    <property type="entry name" value="HTH_XRE"/>
    <property type="match status" value="1"/>
</dbReference>
<name>A0A1M5JWA8_9BACT</name>
<dbReference type="PROSITE" id="PS50943">
    <property type="entry name" value="HTH_CROC1"/>
    <property type="match status" value="1"/>
</dbReference>
<dbReference type="EMBL" id="FQUC01000030">
    <property type="protein sequence ID" value="SHG44826.1"/>
    <property type="molecule type" value="Genomic_DNA"/>
</dbReference>
<evidence type="ECO:0000259" key="1">
    <source>
        <dbReference type="PROSITE" id="PS50943"/>
    </source>
</evidence>
<sequence>MRHINSEKEYNALVNRVNELLEVVSDTNWDTSPEAVELDILSSLIEEYESKQYPIELPSLPDIIKFRMEEMKLNQVQVAELLNVSPSRISEYISGKTEPTLKIGRALCEKLGISPSIILGVTPSNLYRQVV</sequence>
<keyword evidence="3" id="KW-1185">Reference proteome</keyword>
<protein>
    <submittedName>
        <fullName evidence="2">HTH-type transcriptional regulator / antitoxin HigA</fullName>
    </submittedName>
</protein>
<dbReference type="Proteomes" id="UP000184480">
    <property type="component" value="Unassembled WGS sequence"/>
</dbReference>
<gene>
    <name evidence="2" type="ORF">SAMN05444362_1302</name>
</gene>
<dbReference type="SMART" id="SM00530">
    <property type="entry name" value="HTH_XRE"/>
    <property type="match status" value="1"/>
</dbReference>
<dbReference type="GO" id="GO:0003677">
    <property type="term" value="F:DNA binding"/>
    <property type="evidence" value="ECO:0007669"/>
    <property type="project" value="InterPro"/>
</dbReference>
<dbReference type="AlphaFoldDB" id="A0A1M5JWA8"/>
<dbReference type="RefSeq" id="WP_062184972.1">
    <property type="nucleotide sequence ID" value="NZ_BBXL01000034.1"/>
</dbReference>
<accession>A0A1M5JWA8</accession>
<dbReference type="Pfam" id="PF01381">
    <property type="entry name" value="HTH_3"/>
    <property type="match status" value="1"/>
</dbReference>
<proteinExistence type="predicted"/>
<evidence type="ECO:0000313" key="3">
    <source>
        <dbReference type="Proteomes" id="UP000184480"/>
    </source>
</evidence>
<feature type="domain" description="HTH cro/C1-type" evidence="1">
    <location>
        <begin position="64"/>
        <end position="118"/>
    </location>
</feature>